<proteinExistence type="predicted"/>
<dbReference type="EMBL" id="WXEW01000003">
    <property type="protein sequence ID" value="NAS22193.1"/>
    <property type="molecule type" value="Genomic_DNA"/>
</dbReference>
<gene>
    <name evidence="1" type="ORF">GT755_10915</name>
</gene>
<dbReference type="Proteomes" id="UP000479526">
    <property type="component" value="Unassembled WGS sequence"/>
</dbReference>
<comment type="caution">
    <text evidence="1">The sequence shown here is derived from an EMBL/GenBank/DDBJ whole genome shotgun (WGS) entry which is preliminary data.</text>
</comment>
<sequence length="142" mass="15319">MVAAAGSAALTTTPPAIVAAQQAHRGPGWDIGDDHCSAVQIKSETEYPGSYYGMLRARAQAVGDWEKFTICPEDGCNRLSAEKNYKGVDAIRDRVQGRGILHHEALANNKYVSTEPAYTGDGYGILRARADVVGDYEKFVIS</sequence>
<name>A0A7C9N6I5_9ACTN</name>
<evidence type="ECO:0000313" key="1">
    <source>
        <dbReference type="EMBL" id="NAS22193.1"/>
    </source>
</evidence>
<evidence type="ECO:0000313" key="2">
    <source>
        <dbReference type="Proteomes" id="UP000479526"/>
    </source>
</evidence>
<dbReference type="RefSeq" id="WP_161479599.1">
    <property type="nucleotide sequence ID" value="NZ_WXEW01000003.1"/>
</dbReference>
<reference evidence="1 2" key="1">
    <citation type="submission" date="2020-01" db="EMBL/GenBank/DDBJ databases">
        <title>Herbidospora sp. NEAU-GS84 nov., a novel actinomycete isolated from soil.</title>
        <authorList>
            <person name="Han L."/>
        </authorList>
    </citation>
    <scope>NUCLEOTIDE SEQUENCE [LARGE SCALE GENOMIC DNA]</scope>
    <source>
        <strain evidence="1 2">NEAU-GS84</strain>
    </source>
</reference>
<dbReference type="AlphaFoldDB" id="A0A7C9N6I5"/>
<keyword evidence="2" id="KW-1185">Reference proteome</keyword>
<accession>A0A7C9N6I5</accession>
<dbReference type="CDD" id="cd00257">
    <property type="entry name" value="beta-trefoil_FSCN-like"/>
    <property type="match status" value="1"/>
</dbReference>
<protein>
    <submittedName>
        <fullName evidence="1">Uncharacterized protein</fullName>
    </submittedName>
</protein>
<organism evidence="1 2">
    <name type="scientific">Herbidospora solisilvae</name>
    <dbReference type="NCBI Taxonomy" id="2696284"/>
    <lineage>
        <taxon>Bacteria</taxon>
        <taxon>Bacillati</taxon>
        <taxon>Actinomycetota</taxon>
        <taxon>Actinomycetes</taxon>
        <taxon>Streptosporangiales</taxon>
        <taxon>Streptosporangiaceae</taxon>
        <taxon>Herbidospora</taxon>
    </lineage>
</organism>